<dbReference type="InterPro" id="IPR006656">
    <property type="entry name" value="Mopterin_OxRdtase"/>
</dbReference>
<dbReference type="InterPro" id="IPR050123">
    <property type="entry name" value="Prok_molybdopt-oxidoreductase"/>
</dbReference>
<evidence type="ECO:0000256" key="1">
    <source>
        <dbReference type="ARBA" id="ARBA00001942"/>
    </source>
</evidence>
<dbReference type="InterPro" id="IPR006657">
    <property type="entry name" value="MoPterin_dinucl-bd_dom"/>
</dbReference>
<gene>
    <name evidence="13" type="ORF">HGK34_12615</name>
</gene>
<dbReference type="SUPFAM" id="SSF53706">
    <property type="entry name" value="Formate dehydrogenase/DMSO reductase, domains 1-3"/>
    <property type="match status" value="1"/>
</dbReference>
<feature type="region of interest" description="Disordered" evidence="10">
    <location>
        <begin position="796"/>
        <end position="821"/>
    </location>
</feature>
<dbReference type="InterPro" id="IPR037951">
    <property type="entry name" value="MopB_CT_YdeP"/>
</dbReference>
<comment type="cofactor">
    <cofactor evidence="1">
        <name>Mo-bis(molybdopterin guanine dinucleotide)</name>
        <dbReference type="ChEBI" id="CHEBI:60539"/>
    </cofactor>
</comment>
<evidence type="ECO:0000256" key="9">
    <source>
        <dbReference type="ARBA" id="ARBA00023014"/>
    </source>
</evidence>
<comment type="cofactor">
    <cofactor evidence="2">
        <name>[4Fe-4S] cluster</name>
        <dbReference type="ChEBI" id="CHEBI:49883"/>
    </cofactor>
</comment>
<evidence type="ECO:0000256" key="7">
    <source>
        <dbReference type="ARBA" id="ARBA00023002"/>
    </source>
</evidence>
<dbReference type="InterPro" id="IPR041953">
    <property type="entry name" value="YdeP_MopB"/>
</dbReference>
<evidence type="ECO:0000259" key="11">
    <source>
        <dbReference type="Pfam" id="PF00384"/>
    </source>
</evidence>
<feature type="region of interest" description="Disordered" evidence="10">
    <location>
        <begin position="529"/>
        <end position="551"/>
    </location>
</feature>
<keyword evidence="7" id="KW-0560">Oxidoreductase</keyword>
<dbReference type="Proteomes" id="UP000675409">
    <property type="component" value="Unassembled WGS sequence"/>
</dbReference>
<evidence type="ECO:0000259" key="12">
    <source>
        <dbReference type="Pfam" id="PF01568"/>
    </source>
</evidence>
<dbReference type="PANTHER" id="PTHR43105:SF4">
    <property type="entry name" value="PROTEIN YDEP"/>
    <property type="match status" value="1"/>
</dbReference>
<evidence type="ECO:0000313" key="14">
    <source>
        <dbReference type="Proteomes" id="UP000675409"/>
    </source>
</evidence>
<evidence type="ECO:0000256" key="4">
    <source>
        <dbReference type="ARBA" id="ARBA00022485"/>
    </source>
</evidence>
<proteinExistence type="inferred from homology"/>
<sequence length="821" mass="88719">MSDDARSQSPEPTLDVGPPQHEAAGVAGVVHAMADVVEEPGLGRGLKALRLVNQHRGFDCPGCAWPEPGKPHLAEFCENGAKAVAEEATRRRADAAFFAEHSIDELATWTDHRLGKSGRLTEPMLRDTDADHYRPVSWGEALDLVAGELRALRDAGEPDRAAFYTSGRTSNEAAFLYQLLSRRLGTNNLPDCSNMCHESSGSALTETLGIGKGSVSLADITDHADLIVVVGQNPGTNHPRMLTALEAAKDRGARIVAINPLPEAGLQTFRNPQRVRGVVGRGTRLADRFLQVRLAGDLALFQAVNRLLVERDDDARAAGRAPVLDHDFIARYTDGFDEAAAAWQALSWSDVDAATGLDRSDIEGFVDDVVAARNVVVCWAMGLTQHKQAVATIREVVSFLLLRGNVGRPGAGACPVRGHSNVQGDRTMGIWERPPAAFLDALGAEFGFDPPREPGHDTVDTIRALADGRIDVFMAMGGNFAAATPDSALTEGALRRVPLTVHVSTKLNRSHVVPGHRSLILPCLGRTERDDGDRRHVRGPGDDGDRGRGAAPGTVARFVTVEDSMSVVHSSRGTLRPASDLLRSEPAIIADLARRVLGPEDPTPWEEFADDYARIRESISRVVPGFEDFERRVAEPGGFVLPHPPRDTREFPTATGKARFTVNPLDVVRVPEGRLLLQTVRSHDQFNTTIYGTDDRYRGVRGGRRVVFVSPDDLEELGIADGETVDLVSEWPGRAGRSDGPRRRDETGATAEPSRGTGIQQRRAAGFRVVAFPTAKGCAAAYYPETNVLVPLDHTAETSNTPASKSLVIRLERPDDGAGPR</sequence>
<evidence type="ECO:0000256" key="8">
    <source>
        <dbReference type="ARBA" id="ARBA00023004"/>
    </source>
</evidence>
<feature type="compositionally biased region" description="Basic and acidic residues" evidence="10">
    <location>
        <begin position="529"/>
        <end position="548"/>
    </location>
</feature>
<dbReference type="Pfam" id="PF00384">
    <property type="entry name" value="Molybdopterin"/>
    <property type="match status" value="1"/>
</dbReference>
<accession>A0ABS1LLH5</accession>
<keyword evidence="14" id="KW-1185">Reference proteome</keyword>
<dbReference type="SUPFAM" id="SSF50692">
    <property type="entry name" value="ADC-like"/>
    <property type="match status" value="1"/>
</dbReference>
<comment type="caution">
    <text evidence="13">The sequence shown here is derived from an EMBL/GenBank/DDBJ whole genome shotgun (WGS) entry which is preliminary data.</text>
</comment>
<keyword evidence="4" id="KW-0004">4Fe-4S</keyword>
<evidence type="ECO:0000256" key="10">
    <source>
        <dbReference type="SAM" id="MobiDB-lite"/>
    </source>
</evidence>
<dbReference type="Gene3D" id="3.40.50.740">
    <property type="match status" value="1"/>
</dbReference>
<feature type="region of interest" description="Disordered" evidence="10">
    <location>
        <begin position="730"/>
        <end position="760"/>
    </location>
</feature>
<feature type="region of interest" description="Disordered" evidence="10">
    <location>
        <begin position="1"/>
        <end position="21"/>
    </location>
</feature>
<dbReference type="CDD" id="cd02787">
    <property type="entry name" value="MopB_CT_ydeP"/>
    <property type="match status" value="1"/>
</dbReference>
<evidence type="ECO:0000256" key="6">
    <source>
        <dbReference type="ARBA" id="ARBA00022723"/>
    </source>
</evidence>
<dbReference type="PANTHER" id="PTHR43105">
    <property type="entry name" value="RESPIRATORY NITRATE REDUCTASE"/>
    <property type="match status" value="1"/>
</dbReference>
<dbReference type="InterPro" id="IPR010046">
    <property type="entry name" value="Mopterin_OxRdtse_a_bac"/>
</dbReference>
<keyword evidence="5" id="KW-0500">Molybdenum</keyword>
<dbReference type="NCBIfam" id="TIGR01701">
    <property type="entry name" value="Fdhalpha-like"/>
    <property type="match status" value="1"/>
</dbReference>
<organism evidence="13 14">
    <name type="scientific">Myceligenerans indicum</name>
    <dbReference type="NCBI Taxonomy" id="2593663"/>
    <lineage>
        <taxon>Bacteria</taxon>
        <taxon>Bacillati</taxon>
        <taxon>Actinomycetota</taxon>
        <taxon>Actinomycetes</taxon>
        <taxon>Micrococcales</taxon>
        <taxon>Promicromonosporaceae</taxon>
        <taxon>Myceligenerans</taxon>
    </lineage>
</organism>
<keyword evidence="6" id="KW-0479">Metal-binding</keyword>
<dbReference type="EMBL" id="JABBYC010000021">
    <property type="protein sequence ID" value="MBL0887110.1"/>
    <property type="molecule type" value="Genomic_DNA"/>
</dbReference>
<evidence type="ECO:0000256" key="5">
    <source>
        <dbReference type="ARBA" id="ARBA00022505"/>
    </source>
</evidence>
<feature type="compositionally biased region" description="Basic and acidic residues" evidence="10">
    <location>
        <begin position="810"/>
        <end position="821"/>
    </location>
</feature>
<dbReference type="CDD" id="cd02767">
    <property type="entry name" value="MopB_ydeP"/>
    <property type="match status" value="1"/>
</dbReference>
<keyword evidence="8" id="KW-0408">Iron</keyword>
<comment type="similarity">
    <text evidence="3">Belongs to the prokaryotic molybdopterin-containing oxidoreductase family.</text>
</comment>
<dbReference type="InterPro" id="IPR009010">
    <property type="entry name" value="Asp_de-COase-like_dom_sf"/>
</dbReference>
<protein>
    <submittedName>
        <fullName evidence="13">FdhF/YdeP family oxidoreductase</fullName>
    </submittedName>
</protein>
<evidence type="ECO:0000256" key="2">
    <source>
        <dbReference type="ARBA" id="ARBA00001966"/>
    </source>
</evidence>
<name>A0ABS1LLH5_9MICO</name>
<dbReference type="PIRSF" id="PIRSF000144">
    <property type="entry name" value="CbbBc"/>
    <property type="match status" value="1"/>
</dbReference>
<feature type="compositionally biased region" description="Basic and acidic residues" evidence="10">
    <location>
        <begin position="736"/>
        <end position="747"/>
    </location>
</feature>
<feature type="domain" description="Molybdopterin dinucleotide-binding" evidence="12">
    <location>
        <begin position="675"/>
        <end position="730"/>
    </location>
</feature>
<dbReference type="Gene3D" id="3.40.228.10">
    <property type="entry name" value="Dimethylsulfoxide Reductase, domain 2"/>
    <property type="match status" value="1"/>
</dbReference>
<dbReference type="Pfam" id="PF01568">
    <property type="entry name" value="Molydop_binding"/>
    <property type="match status" value="1"/>
</dbReference>
<dbReference type="RefSeq" id="WP_201847782.1">
    <property type="nucleotide sequence ID" value="NZ_JABBYC010000021.1"/>
</dbReference>
<feature type="domain" description="Molybdopterin oxidoreductase" evidence="11">
    <location>
        <begin position="119"/>
        <end position="497"/>
    </location>
</feature>
<evidence type="ECO:0000313" key="13">
    <source>
        <dbReference type="EMBL" id="MBL0887110.1"/>
    </source>
</evidence>
<keyword evidence="9" id="KW-0411">Iron-sulfur</keyword>
<evidence type="ECO:0000256" key="3">
    <source>
        <dbReference type="ARBA" id="ARBA00010312"/>
    </source>
</evidence>
<reference evidence="13 14" key="1">
    <citation type="journal article" date="2021" name="Arch. Microbiol.">
        <title>Myceligenerans indicum sp. nov., an actinobacterium isolated from mangrove sediment of Sundarbans, India.</title>
        <authorList>
            <person name="Asha K."/>
            <person name="Bhadury P."/>
        </authorList>
    </citation>
    <scope>NUCLEOTIDE SEQUENCE [LARGE SCALE GENOMIC DNA]</scope>
    <source>
        <strain evidence="13 14">I2</strain>
    </source>
</reference>